<dbReference type="Gene3D" id="3.20.20.70">
    <property type="entry name" value="Aldolase class I"/>
    <property type="match status" value="1"/>
</dbReference>
<dbReference type="InterPro" id="IPR043894">
    <property type="entry name" value="MupG_C"/>
</dbReference>
<dbReference type="InterPro" id="IPR043797">
    <property type="entry name" value="MupG_N"/>
</dbReference>
<dbReference type="InterPro" id="IPR013785">
    <property type="entry name" value="Aldolase_TIM"/>
</dbReference>
<evidence type="ECO:0008006" key="4">
    <source>
        <dbReference type="Google" id="ProtNLM"/>
    </source>
</evidence>
<dbReference type="PANTHER" id="PTHR38435">
    <property type="match status" value="1"/>
</dbReference>
<dbReference type="Pfam" id="PF05913">
    <property type="entry name" value="MupG_C"/>
    <property type="match status" value="1"/>
</dbReference>
<dbReference type="Pfam" id="PF19200">
    <property type="entry name" value="MupG_N"/>
    <property type="match status" value="1"/>
</dbReference>
<sequence>MGTLGVSIYPEFTDCSELEQYVRTASSLGFTRAFTSLLLDRLHFQGSRSFLAPEFAAAWRMCADLGIRLTADVDEVVFAQLGCTPDDLSPLTALGIAALRVDSGLSGEELARLTRNPSSVLVELNASELMVPGLNDGSLEQALRCIRAQGDLSKTIACFNFYPRRDTGLSAEDMTDTIALCKSYGVEVSAFVASQTAPSRLHAPSCGVCTVERHRGLPPEYAMAELFSMGIDCVLLGDVSASLRELKAMARLNTAAELELPVVYHTWVPEALRKRLAALALFSRRDQPEATVRATDTRGILLEPCCCTARTAYSLTMDNRRGLQYMGEVQIPLKDLGADPAVSVLGYIHESARGLVRFLRYGGRPFRLVDYNNVCQEVQPC</sequence>
<dbReference type="Gene3D" id="2.40.100.10">
    <property type="entry name" value="Cyclophilin-like"/>
    <property type="match status" value="1"/>
</dbReference>
<dbReference type="SUPFAM" id="SSF51445">
    <property type="entry name" value="(Trans)glycosidases"/>
    <property type="match status" value="1"/>
</dbReference>
<evidence type="ECO:0000259" key="2">
    <source>
        <dbReference type="Pfam" id="PF19200"/>
    </source>
</evidence>
<protein>
    <recommendedName>
        <fullName evidence="4">DUF871 domain-containing protein</fullName>
    </recommendedName>
</protein>
<dbReference type="SUPFAM" id="SSF50891">
    <property type="entry name" value="Cyclophilin-like"/>
    <property type="match status" value="1"/>
</dbReference>
<proteinExistence type="predicted"/>
<dbReference type="InterPro" id="IPR029000">
    <property type="entry name" value="Cyclophilin-like_dom_sf"/>
</dbReference>
<dbReference type="InterPro" id="IPR017853">
    <property type="entry name" value="GH"/>
</dbReference>
<name>A0A212IXC0_9FIRM</name>
<dbReference type="AlphaFoldDB" id="A0A212IXC0"/>
<accession>A0A212IXC0</accession>
<feature type="domain" description="6-phospho-N-acetylmuramidase N-terminal" evidence="2">
    <location>
        <begin position="4"/>
        <end position="250"/>
    </location>
</feature>
<evidence type="ECO:0000313" key="3">
    <source>
        <dbReference type="EMBL" id="SBV91871.1"/>
    </source>
</evidence>
<gene>
    <name evidence="3" type="ORF">KL86CLO1_10176</name>
</gene>
<dbReference type="InterPro" id="IPR008589">
    <property type="entry name" value="MupG"/>
</dbReference>
<reference evidence="3" key="1">
    <citation type="submission" date="2016-04" db="EMBL/GenBank/DDBJ databases">
        <authorList>
            <person name="Evans L.H."/>
            <person name="Alamgir A."/>
            <person name="Owens N."/>
            <person name="Weber N.D."/>
            <person name="Virtaneva K."/>
            <person name="Barbian K."/>
            <person name="Babar A."/>
            <person name="Rosenke K."/>
        </authorList>
    </citation>
    <scope>NUCLEOTIDE SEQUENCE</scope>
    <source>
        <strain evidence="3">86</strain>
    </source>
</reference>
<dbReference type="PANTHER" id="PTHR38435:SF2">
    <property type="entry name" value="DUF871 DOMAIN-CONTAINING PROTEIN"/>
    <property type="match status" value="1"/>
</dbReference>
<dbReference type="EMBL" id="FLUN01000001">
    <property type="protein sequence ID" value="SBV91871.1"/>
    <property type="molecule type" value="Genomic_DNA"/>
</dbReference>
<organism evidence="3">
    <name type="scientific">uncultured Eubacteriales bacterium</name>
    <dbReference type="NCBI Taxonomy" id="172733"/>
    <lineage>
        <taxon>Bacteria</taxon>
        <taxon>Bacillati</taxon>
        <taxon>Bacillota</taxon>
        <taxon>Clostridia</taxon>
        <taxon>Eubacteriales</taxon>
        <taxon>environmental samples</taxon>
    </lineage>
</organism>
<evidence type="ECO:0000259" key="1">
    <source>
        <dbReference type="Pfam" id="PF05913"/>
    </source>
</evidence>
<feature type="domain" description="6-phospho-N-acetylmuramidase C-terminal" evidence="1">
    <location>
        <begin position="271"/>
        <end position="368"/>
    </location>
</feature>